<gene>
    <name evidence="1" type="ORF">GCM10011402_08990</name>
</gene>
<dbReference type="Proteomes" id="UP000640509">
    <property type="component" value="Unassembled WGS sequence"/>
</dbReference>
<accession>A0ABQ1VE96</accession>
<reference evidence="2" key="1">
    <citation type="journal article" date="2019" name="Int. J. Syst. Evol. Microbiol.">
        <title>The Global Catalogue of Microorganisms (GCM) 10K type strain sequencing project: providing services to taxonomists for standard genome sequencing and annotation.</title>
        <authorList>
            <consortium name="The Broad Institute Genomics Platform"/>
            <consortium name="The Broad Institute Genome Sequencing Center for Infectious Disease"/>
            <person name="Wu L."/>
            <person name="Ma J."/>
        </authorList>
    </citation>
    <scope>NUCLEOTIDE SEQUENCE [LARGE SCALE GENOMIC DNA]</scope>
    <source>
        <strain evidence="2">CGMCC 1.15419</strain>
    </source>
</reference>
<organism evidence="1 2">
    <name type="scientific">Paracoccus acridae</name>
    <dbReference type="NCBI Taxonomy" id="1795310"/>
    <lineage>
        <taxon>Bacteria</taxon>
        <taxon>Pseudomonadati</taxon>
        <taxon>Pseudomonadota</taxon>
        <taxon>Alphaproteobacteria</taxon>
        <taxon>Rhodobacterales</taxon>
        <taxon>Paracoccaceae</taxon>
        <taxon>Paracoccus</taxon>
    </lineage>
</organism>
<dbReference type="EMBL" id="BMIV01000002">
    <property type="protein sequence ID" value="GGF59179.1"/>
    <property type="molecule type" value="Genomic_DNA"/>
</dbReference>
<comment type="caution">
    <text evidence="1">The sequence shown here is derived from an EMBL/GenBank/DDBJ whole genome shotgun (WGS) entry which is preliminary data.</text>
</comment>
<evidence type="ECO:0000313" key="2">
    <source>
        <dbReference type="Proteomes" id="UP000640509"/>
    </source>
</evidence>
<protein>
    <submittedName>
        <fullName evidence="1">Uncharacterized protein</fullName>
    </submittedName>
</protein>
<sequence length="276" mass="30527">MLQDSAYAQLLNLIAARGQQWLRNRIELMASGPESLDRLADIAIAAHVCTGLRGAETPLRTFLRSRISDDEFDNLLGRYQNNKLNFANFGDAVFLAASDDFCSSTLASDVQTTAVAPAMTGKPKALLPEQAEAFLRQPIPDDRLDEGMIDTYATVLSLAYRFGAERPRFASARSYGDAFANCLRLADWAQRKGKLLPLVQMIFCLCLIDPDHDVREMLADVISSQRPDGSFPARIGFGTADQEDEALRPTLATVVALHMAIHRCWRTPRPNLRLAA</sequence>
<keyword evidence="2" id="KW-1185">Reference proteome</keyword>
<name>A0ABQ1VE96_9RHOB</name>
<proteinExistence type="predicted"/>
<evidence type="ECO:0000313" key="1">
    <source>
        <dbReference type="EMBL" id="GGF59179.1"/>
    </source>
</evidence>